<dbReference type="Proteomes" id="UP001497512">
    <property type="component" value="Chromosome 19"/>
</dbReference>
<dbReference type="InterPro" id="IPR058752">
    <property type="entry name" value="RDRP_C_head"/>
</dbReference>
<keyword evidence="12" id="KW-1185">Reference proteome</keyword>
<evidence type="ECO:0000313" key="11">
    <source>
        <dbReference type="EMBL" id="CAK9213662.1"/>
    </source>
</evidence>
<keyword evidence="5 8" id="KW-0694">RNA-binding</keyword>
<comment type="similarity">
    <text evidence="1 9">Belongs to the RdRP family.</text>
</comment>
<evidence type="ECO:0000256" key="2">
    <source>
        <dbReference type="ARBA" id="ARBA00022484"/>
    </source>
</evidence>
<comment type="catalytic activity">
    <reaction evidence="7 9">
        <text>RNA(n) + a ribonucleoside 5'-triphosphate = RNA(n+1) + diphosphate</text>
        <dbReference type="Rhea" id="RHEA:21248"/>
        <dbReference type="Rhea" id="RHEA-COMP:14527"/>
        <dbReference type="Rhea" id="RHEA-COMP:17342"/>
        <dbReference type="ChEBI" id="CHEBI:33019"/>
        <dbReference type="ChEBI" id="CHEBI:61557"/>
        <dbReference type="ChEBI" id="CHEBI:140395"/>
        <dbReference type="EC" id="2.7.7.48"/>
    </reaction>
</comment>
<keyword evidence="2 9" id="KW-0696">RNA-directed RNA polymerase</keyword>
<dbReference type="InterPro" id="IPR057590">
    <property type="entry name" value="PH_RDR1/2-like"/>
</dbReference>
<evidence type="ECO:0000256" key="4">
    <source>
        <dbReference type="ARBA" id="ARBA00022695"/>
    </source>
</evidence>
<reference evidence="11" key="1">
    <citation type="submission" date="2024-02" db="EMBL/GenBank/DDBJ databases">
        <authorList>
            <consortium name="ELIXIR-Norway"/>
            <consortium name="Elixir Norway"/>
        </authorList>
    </citation>
    <scope>NUCLEOTIDE SEQUENCE</scope>
</reference>
<accession>A0ABP0U9P8</accession>
<evidence type="ECO:0000256" key="9">
    <source>
        <dbReference type="RuleBase" id="RU363098"/>
    </source>
</evidence>
<dbReference type="Pfam" id="PF26253">
    <property type="entry name" value="RdRP_head"/>
    <property type="match status" value="1"/>
</dbReference>
<dbReference type="InterPro" id="IPR057596">
    <property type="entry name" value="RDRP_core"/>
</dbReference>
<dbReference type="Pfam" id="PF05183">
    <property type="entry name" value="RdRP"/>
    <property type="match status" value="1"/>
</dbReference>
<organism evidence="11 12">
    <name type="scientific">Sphagnum troendelagicum</name>
    <dbReference type="NCBI Taxonomy" id="128251"/>
    <lineage>
        <taxon>Eukaryota</taxon>
        <taxon>Viridiplantae</taxon>
        <taxon>Streptophyta</taxon>
        <taxon>Embryophyta</taxon>
        <taxon>Bryophyta</taxon>
        <taxon>Sphagnophytina</taxon>
        <taxon>Sphagnopsida</taxon>
        <taxon>Sphagnales</taxon>
        <taxon>Sphagnaceae</taxon>
        <taxon>Sphagnum</taxon>
    </lineage>
</organism>
<evidence type="ECO:0000256" key="5">
    <source>
        <dbReference type="ARBA" id="ARBA00022884"/>
    </source>
</evidence>
<evidence type="ECO:0000256" key="8">
    <source>
        <dbReference type="PROSITE-ProRule" id="PRU00176"/>
    </source>
</evidence>
<dbReference type="SUPFAM" id="SSF54928">
    <property type="entry name" value="RNA-binding domain, RBD"/>
    <property type="match status" value="1"/>
</dbReference>
<keyword evidence="3 9" id="KW-0808">Transferase</keyword>
<keyword evidence="4 9" id="KW-0548">Nucleotidyltransferase</keyword>
<dbReference type="PROSITE" id="PS50102">
    <property type="entry name" value="RRM"/>
    <property type="match status" value="1"/>
</dbReference>
<dbReference type="InterPro" id="IPR035979">
    <property type="entry name" value="RBD_domain_sf"/>
</dbReference>
<dbReference type="InterPro" id="IPR000504">
    <property type="entry name" value="RRM_dom"/>
</dbReference>
<dbReference type="InterPro" id="IPR007855">
    <property type="entry name" value="RDRP"/>
</dbReference>
<evidence type="ECO:0000259" key="10">
    <source>
        <dbReference type="PROSITE" id="PS50102"/>
    </source>
</evidence>
<dbReference type="EC" id="2.7.7.48" evidence="9"/>
<dbReference type="Pfam" id="PF26250">
    <property type="entry name" value="RRM_RdRP1_2"/>
    <property type="match status" value="1"/>
</dbReference>
<dbReference type="InterPro" id="IPR058763">
    <property type="entry name" value="RRM_RDR1/2-like"/>
</dbReference>
<evidence type="ECO:0000256" key="6">
    <source>
        <dbReference type="ARBA" id="ARBA00023158"/>
    </source>
</evidence>
<dbReference type="EMBL" id="OZ019911">
    <property type="protein sequence ID" value="CAK9213662.1"/>
    <property type="molecule type" value="Genomic_DNA"/>
</dbReference>
<keyword evidence="6 9" id="KW-0943">RNA-mediated gene silencing</keyword>
<dbReference type="Gene3D" id="3.30.70.330">
    <property type="match status" value="1"/>
</dbReference>
<gene>
    <name evidence="11" type="ORF">CSSPTR1EN2_LOCUS11852</name>
</gene>
<evidence type="ECO:0000256" key="3">
    <source>
        <dbReference type="ARBA" id="ARBA00022679"/>
    </source>
</evidence>
<proteinExistence type="inferred from homology"/>
<name>A0ABP0U9P8_9BRYO</name>
<feature type="domain" description="RRM" evidence="10">
    <location>
        <begin position="4"/>
        <end position="86"/>
    </location>
</feature>
<evidence type="ECO:0000256" key="7">
    <source>
        <dbReference type="ARBA" id="ARBA00048744"/>
    </source>
</evidence>
<comment type="function">
    <text evidence="9">Probably involved in the RNA silencing pathway and required for the generation of small interfering RNAs (siRNAs).</text>
</comment>
<evidence type="ECO:0000256" key="1">
    <source>
        <dbReference type="ARBA" id="ARBA00005762"/>
    </source>
</evidence>
<dbReference type="PANTHER" id="PTHR23079">
    <property type="entry name" value="RNA-DEPENDENT RNA POLYMERASE"/>
    <property type="match status" value="1"/>
</dbReference>
<dbReference type="Pfam" id="PF24823">
    <property type="entry name" value="PH_RDR2"/>
    <property type="match status" value="1"/>
</dbReference>
<sequence>MGPRKAFVSNIPYEAVAADLVGFLESVVGEGGIHSAELRKNGKIRNNGKATVHFEDEEKGELVQQLAMNKKLLFRTRALRVKLDRAVVQTPKHSLILLENNLLSFACLSKKDEVRVLWSSNPTVNTEFDFATRRLRFLFSVHGTSAWKLEYKMEFIFRDLHSIEPVTIHSTTTTALLLQLNNPPRIYCRKMSLNKESILLTVFNYFKEEKEEPWVRATDFTSAGCIGQSLAYVIELPGISKEDLDNVVKKLADYKIAPYPYREWKLHLRNGESYTSPQMLVPIVEPPVDTDIDFELIFKINTLVQLGRLCGLSLNHVFYKLLEESSHVPKTMHIVELVLQNIMNSTHPCWDPIKQVQNALAKYSRENIRIPSISVPLLADGSSIYVHRLLVTPTKVYCQGPDIDFSNRVTRHFANEIHNFLRVSFTDEDYEGITSFALTAGKAGERTQLYDRVLRVMQEGLTIGGKHYEFLAFSASQLRDRSFWMFASNERITASEIRAWMGDFLNIRNVAKCAARMGQCFSSSVPTLDVCAHEVEHIPDIERTDRESGTVYCFSDGIGKISEHFARKVVKLCNFKKMPIASTPSAFQIRYGGYKGVVAVDPDLDPSYKIALRPSMRKFTSTHTGLEVLSWSKFLPSYLNRQIIGLLSTLGVKDEVFEEMQLRIVGQLDRMLTDPFMAIEVLQASSSGESQVFLTKMLMAGYHPQHEPYLASMLQTFRATQLLNLRTKSRIFVPKGGVLMGCLDETSILEYGQVFLQLTLGRENQRFVDDGLEEFNEYYCGNTGILARVVTGPVVVAKNPCVHPGDVRVLMAVDEPSLHHMVNCLVFPQNGDRPHPNECSGSDLDGDLYFVSWDKYLIPPETDAPMDYTPAPEEQLDHPVTVEELQEFFVKHIVNDNLGQISNAHVVHVDLGDDNARSANCKELARLHSVAVDFPKTGVPATIPYLLRPDRYPDFMEKEDKEMYKSHKIIGKLFRSVKEASSENITSQISRDLIRESYDSTLMVLGYEEYVDEASSLKNEYDQKLMGLMNRYGIKTEAEVMSNNILQMSRQYHKRNEDVRQRIQLSVSALRREARRWFFEGDDDNEEHEESRYGGHENYAKASAWYHVTYCADFLGPREDRYLLSFPWVVYDVLLTIKRGCISCH</sequence>
<dbReference type="PANTHER" id="PTHR23079:SF5">
    <property type="entry name" value="RNA-DEPENDENT RNA POLYMERASE 2"/>
    <property type="match status" value="1"/>
</dbReference>
<evidence type="ECO:0000313" key="12">
    <source>
        <dbReference type="Proteomes" id="UP001497512"/>
    </source>
</evidence>
<protein>
    <recommendedName>
        <fullName evidence="9">RNA-dependent RNA polymerase</fullName>
        <ecNumber evidence="9">2.7.7.48</ecNumber>
    </recommendedName>
</protein>
<dbReference type="InterPro" id="IPR012677">
    <property type="entry name" value="Nucleotide-bd_a/b_plait_sf"/>
</dbReference>
<dbReference type="CDD" id="cd00590">
    <property type="entry name" value="RRM_SF"/>
    <property type="match status" value="1"/>
</dbReference>